<proteinExistence type="predicted"/>
<dbReference type="AlphaFoldDB" id="T1AG21"/>
<sequence length="1083" mass="119775">MSKARFLGVVFCVLTLPAGWFVTPASGKPALRPALYRALHYRFIGPGSGRVSAVAGIPGNPFTYYLGAASGGIWKTTDGGIHWKPIFDAEPVQSIGALAIDPGRPEVVWAGTGETFYIRPTTSIGNGIYRSDNGGRTWRHLGLAETGRIARIVVDPMDVRRVYVCATGSGFGPSPFRGVYQTTDNGRHWSRVLFVNPETGCSDIAIDPADPRMLLAGMWQFHIYPWDLDSGGPGSGVYLSRNGGLSWTHLAGDGLPKGPLGKIAVAISASDPEIFYALIQDGPPGLYRSTDAGTHWVLVSHNHSMEERPPYYTRFAIAPNNPNRLYFISTNFTTSRNGGRTLRFEHCGCGDNHDFWIDPKNPKRMIITDDEGASVTLDGWKSHQVITLPDAQIYHVYTDRAVPYNVYANRQDGYSYRIPSNTRTESPITPAFWTRVGGCESGFAIPDTRNNSIVWSGCYEGGLTRFNIQRGEGRTVSVFPLAGYGWPPRALPDRWDFVFPIALSPKNPNTVYVGSQYVYETQDGGQSWRRISPDLTLNRKRDEGSSGGVTIDNLGAFDAMSLSIIAPSPLSAGMIWTGGYDGQVHLTLDGGHTWRNVTPQSLPPLGTVTSIFPSHADPRRAYLSVDRHLLGDPRPYLYVTEDDGRNWRLITHGLPTNVFSYVHCVTEDPRDPNLLFAGTENALYWSPDRGHHWYPLQNNLPHAPVYWLTVQPVFRDLVVATYGRGIYILSDLNSLEALSHAVRAGRATLFPLRTAYRFHPVAGPRAAPDYAANGHNPPYGAVIDFYLPKKPKVPVRLIIRSPGGKIIRVFLSQPKTPRANRLPSLHSGINRFVWDLRYAPVHGVSDCAGSGSCTGKLRLPPPQAPWVTPGPKGYRPIVSWDLDLTHRGPLAVPGRDTVTLEIGHSHWTRPLLVLKDPYSSGTLTDIRAQVAFSLQIRSQINATVHLINEIEWMRKTLAGIEARLQADRDHPATLSRARHLGGVLLGVEGRLFDVYLTGAREDAFRHPMQIYGRLCALLKDVEDSADYPPTDSDRVVFGILKHDLRAVEMRFATVEREAVAPFNQYLEKRGLAGVVPVGRTRRL</sequence>
<name>T1AG21_9ZZZZ</name>
<dbReference type="EMBL" id="AUZY01005958">
    <property type="protein sequence ID" value="EQD56082.1"/>
    <property type="molecule type" value="Genomic_DNA"/>
</dbReference>
<dbReference type="InterPro" id="IPR015943">
    <property type="entry name" value="WD40/YVTN_repeat-like_dom_sf"/>
</dbReference>
<reference evidence="1" key="2">
    <citation type="journal article" date="2014" name="ISME J.">
        <title>Microbial stratification in low pH oxic and suboxic macroscopic growths along an acid mine drainage.</title>
        <authorList>
            <person name="Mendez-Garcia C."/>
            <person name="Mesa V."/>
            <person name="Sprenger R.R."/>
            <person name="Richter M."/>
            <person name="Diez M.S."/>
            <person name="Solano J."/>
            <person name="Bargiela R."/>
            <person name="Golyshina O.V."/>
            <person name="Manteca A."/>
            <person name="Ramos J.L."/>
            <person name="Gallego J.R."/>
            <person name="Llorente I."/>
            <person name="Martins Dos Santos V.A."/>
            <person name="Jensen O.N."/>
            <person name="Pelaez A.I."/>
            <person name="Sanchez J."/>
            <person name="Ferrer M."/>
        </authorList>
    </citation>
    <scope>NUCLEOTIDE SEQUENCE</scope>
</reference>
<reference evidence="1" key="1">
    <citation type="submission" date="2013-08" db="EMBL/GenBank/DDBJ databases">
        <authorList>
            <person name="Mendez C."/>
            <person name="Richter M."/>
            <person name="Ferrer M."/>
            <person name="Sanchez J."/>
        </authorList>
    </citation>
    <scope>NUCLEOTIDE SEQUENCE</scope>
</reference>
<dbReference type="Gene3D" id="2.130.10.10">
    <property type="entry name" value="YVTN repeat-like/Quinoprotein amine dehydrogenase"/>
    <property type="match status" value="4"/>
</dbReference>
<dbReference type="PANTHER" id="PTHR43739">
    <property type="entry name" value="XYLOGLUCANASE (EUROFUNG)"/>
    <property type="match status" value="1"/>
</dbReference>
<comment type="caution">
    <text evidence="1">The sequence shown here is derived from an EMBL/GenBank/DDBJ whole genome shotgun (WGS) entry which is preliminary data.</text>
</comment>
<protein>
    <submittedName>
        <fullName evidence="1">Glycosyl hydrolase, BNR repeat-containing protein</fullName>
    </submittedName>
</protein>
<dbReference type="InterPro" id="IPR052025">
    <property type="entry name" value="Xyloglucanase_GH74"/>
</dbReference>
<organism evidence="1">
    <name type="scientific">mine drainage metagenome</name>
    <dbReference type="NCBI Taxonomy" id="410659"/>
    <lineage>
        <taxon>unclassified sequences</taxon>
        <taxon>metagenomes</taxon>
        <taxon>ecological metagenomes</taxon>
    </lineage>
</organism>
<dbReference type="CDD" id="cd15482">
    <property type="entry name" value="Sialidase_non-viral"/>
    <property type="match status" value="1"/>
</dbReference>
<dbReference type="GO" id="GO:0016787">
    <property type="term" value="F:hydrolase activity"/>
    <property type="evidence" value="ECO:0007669"/>
    <property type="project" value="UniProtKB-KW"/>
</dbReference>
<keyword evidence="1" id="KW-0378">Hydrolase</keyword>
<accession>T1AG21</accession>
<gene>
    <name evidence="1" type="ORF">B1B_09081</name>
</gene>
<dbReference type="PANTHER" id="PTHR43739:SF5">
    <property type="entry name" value="EXO-ALPHA-SIALIDASE"/>
    <property type="match status" value="1"/>
</dbReference>
<evidence type="ECO:0000313" key="1">
    <source>
        <dbReference type="EMBL" id="EQD56082.1"/>
    </source>
</evidence>
<dbReference type="SUPFAM" id="SSF110296">
    <property type="entry name" value="Oligoxyloglucan reducing end-specific cellobiohydrolase"/>
    <property type="match status" value="2"/>
</dbReference>
<dbReference type="GO" id="GO:0010411">
    <property type="term" value="P:xyloglucan metabolic process"/>
    <property type="evidence" value="ECO:0007669"/>
    <property type="project" value="TreeGrafter"/>
</dbReference>